<feature type="compositionally biased region" description="Pro residues" evidence="1">
    <location>
        <begin position="58"/>
        <end position="71"/>
    </location>
</feature>
<sequence>MEVQENDPLVEIFRRQPFGVNTTILYSRKLVKGKEEGNENSRNWIEKGDHYNLGGRLPSPPPPPGGSPPWTPGSFFESTQDDMLLLLGPSSPKFYANH</sequence>
<accession>A0A834T5J9</accession>
<evidence type="ECO:0000256" key="1">
    <source>
        <dbReference type="SAM" id="MobiDB-lite"/>
    </source>
</evidence>
<dbReference type="EMBL" id="JAAIUW010000009">
    <property type="protein sequence ID" value="KAF7814561.1"/>
    <property type="molecule type" value="Genomic_DNA"/>
</dbReference>
<feature type="compositionally biased region" description="Basic and acidic residues" evidence="1">
    <location>
        <begin position="32"/>
        <end position="50"/>
    </location>
</feature>
<evidence type="ECO:0000313" key="2">
    <source>
        <dbReference type="EMBL" id="KAF7814561.1"/>
    </source>
</evidence>
<reference evidence="2" key="1">
    <citation type="submission" date="2020-09" db="EMBL/GenBank/DDBJ databases">
        <title>Genome-Enabled Discovery of Anthraquinone Biosynthesis in Senna tora.</title>
        <authorList>
            <person name="Kang S.-H."/>
            <person name="Pandey R.P."/>
            <person name="Lee C.-M."/>
            <person name="Sim J.-S."/>
            <person name="Jeong J.-T."/>
            <person name="Choi B.-S."/>
            <person name="Jung M."/>
            <person name="Ginzburg D."/>
            <person name="Zhao K."/>
            <person name="Won S.Y."/>
            <person name="Oh T.-J."/>
            <person name="Yu Y."/>
            <person name="Kim N.-H."/>
            <person name="Lee O.R."/>
            <person name="Lee T.-H."/>
            <person name="Bashyal P."/>
            <person name="Kim T.-S."/>
            <person name="Lee W.-H."/>
            <person name="Kawkins C."/>
            <person name="Kim C.-K."/>
            <person name="Kim J.S."/>
            <person name="Ahn B.O."/>
            <person name="Rhee S.Y."/>
            <person name="Sohng J.K."/>
        </authorList>
    </citation>
    <scope>NUCLEOTIDE SEQUENCE</scope>
    <source>
        <tissue evidence="2">Leaf</tissue>
    </source>
</reference>
<protein>
    <submittedName>
        <fullName evidence="2">Uncharacterized protein</fullName>
    </submittedName>
</protein>
<organism evidence="2 3">
    <name type="scientific">Senna tora</name>
    <dbReference type="NCBI Taxonomy" id="362788"/>
    <lineage>
        <taxon>Eukaryota</taxon>
        <taxon>Viridiplantae</taxon>
        <taxon>Streptophyta</taxon>
        <taxon>Embryophyta</taxon>
        <taxon>Tracheophyta</taxon>
        <taxon>Spermatophyta</taxon>
        <taxon>Magnoliopsida</taxon>
        <taxon>eudicotyledons</taxon>
        <taxon>Gunneridae</taxon>
        <taxon>Pentapetalae</taxon>
        <taxon>rosids</taxon>
        <taxon>fabids</taxon>
        <taxon>Fabales</taxon>
        <taxon>Fabaceae</taxon>
        <taxon>Caesalpinioideae</taxon>
        <taxon>Cassia clade</taxon>
        <taxon>Senna</taxon>
    </lineage>
</organism>
<evidence type="ECO:0000313" key="3">
    <source>
        <dbReference type="Proteomes" id="UP000634136"/>
    </source>
</evidence>
<gene>
    <name evidence="2" type="ORF">G2W53_028530</name>
</gene>
<name>A0A834T5J9_9FABA</name>
<dbReference type="Proteomes" id="UP000634136">
    <property type="component" value="Unassembled WGS sequence"/>
</dbReference>
<comment type="caution">
    <text evidence="2">The sequence shown here is derived from an EMBL/GenBank/DDBJ whole genome shotgun (WGS) entry which is preliminary data.</text>
</comment>
<keyword evidence="3" id="KW-1185">Reference proteome</keyword>
<dbReference type="AlphaFoldDB" id="A0A834T5J9"/>
<proteinExistence type="predicted"/>
<feature type="region of interest" description="Disordered" evidence="1">
    <location>
        <begin position="32"/>
        <end position="75"/>
    </location>
</feature>